<evidence type="ECO:0000313" key="2">
    <source>
        <dbReference type="Proteomes" id="UP001196413"/>
    </source>
</evidence>
<protein>
    <submittedName>
        <fullName evidence="1">Uncharacterized protein</fullName>
    </submittedName>
</protein>
<sequence>MSEAQLVLQVGAVGAKLSKEPKRCSPGHKSLSPCTVDVLEGGLSNRDPVCTREATNCG</sequence>
<proteinExistence type="predicted"/>
<accession>A0AAD5MQL0</accession>
<organism evidence="1 2">
    <name type="scientific">Parelaphostrongylus tenuis</name>
    <name type="common">Meningeal worm</name>
    <dbReference type="NCBI Taxonomy" id="148309"/>
    <lineage>
        <taxon>Eukaryota</taxon>
        <taxon>Metazoa</taxon>
        <taxon>Ecdysozoa</taxon>
        <taxon>Nematoda</taxon>
        <taxon>Chromadorea</taxon>
        <taxon>Rhabditida</taxon>
        <taxon>Rhabditina</taxon>
        <taxon>Rhabditomorpha</taxon>
        <taxon>Strongyloidea</taxon>
        <taxon>Metastrongylidae</taxon>
        <taxon>Parelaphostrongylus</taxon>
    </lineage>
</organism>
<reference evidence="1" key="1">
    <citation type="submission" date="2021-06" db="EMBL/GenBank/DDBJ databases">
        <title>Parelaphostrongylus tenuis whole genome reference sequence.</title>
        <authorList>
            <person name="Garwood T.J."/>
            <person name="Larsen P.A."/>
            <person name="Fountain-Jones N.M."/>
            <person name="Garbe J.R."/>
            <person name="Macchietto M.G."/>
            <person name="Kania S.A."/>
            <person name="Gerhold R.W."/>
            <person name="Richards J.E."/>
            <person name="Wolf T.M."/>
        </authorList>
    </citation>
    <scope>NUCLEOTIDE SEQUENCE</scope>
    <source>
        <strain evidence="1">MNPRO001-30</strain>
        <tissue evidence="1">Meninges</tissue>
    </source>
</reference>
<gene>
    <name evidence="1" type="ORF">KIN20_010382</name>
</gene>
<dbReference type="Proteomes" id="UP001196413">
    <property type="component" value="Unassembled WGS sequence"/>
</dbReference>
<dbReference type="EMBL" id="JAHQIW010001814">
    <property type="protein sequence ID" value="KAJ1353691.1"/>
    <property type="molecule type" value="Genomic_DNA"/>
</dbReference>
<name>A0AAD5MQL0_PARTN</name>
<dbReference type="AlphaFoldDB" id="A0AAD5MQL0"/>
<keyword evidence="2" id="KW-1185">Reference proteome</keyword>
<evidence type="ECO:0000313" key="1">
    <source>
        <dbReference type="EMBL" id="KAJ1353691.1"/>
    </source>
</evidence>
<comment type="caution">
    <text evidence="1">The sequence shown here is derived from an EMBL/GenBank/DDBJ whole genome shotgun (WGS) entry which is preliminary data.</text>
</comment>